<evidence type="ECO:0000313" key="1">
    <source>
        <dbReference type="EMBL" id="CDG05947.1"/>
    </source>
</evidence>
<dbReference type="PANTHER" id="PTHR38440">
    <property type="entry name" value="UPF0398 PROTEIN YPSA"/>
    <property type="match status" value="1"/>
</dbReference>
<organism evidence="1 2">
    <name type="scientific">Lactococcus lactis subsp. lactis A12</name>
    <dbReference type="NCBI Taxonomy" id="1137134"/>
    <lineage>
        <taxon>Bacteria</taxon>
        <taxon>Bacillati</taxon>
        <taxon>Bacillota</taxon>
        <taxon>Bacilli</taxon>
        <taxon>Lactobacillales</taxon>
        <taxon>Streptococcaceae</taxon>
        <taxon>Lactococcus</taxon>
    </lineage>
</organism>
<dbReference type="InterPro" id="IPR010697">
    <property type="entry name" value="YspA"/>
</dbReference>
<dbReference type="AlphaFoldDB" id="S6FVN8"/>
<comment type="caution">
    <text evidence="1">The sequence shown here is derived from an EMBL/GenBank/DDBJ whole genome shotgun (WGS) entry which is preliminary data.</text>
</comment>
<dbReference type="SUPFAM" id="SSF102405">
    <property type="entry name" value="MCP/YpsA-like"/>
    <property type="match status" value="1"/>
</dbReference>
<reference evidence="1 2" key="1">
    <citation type="journal article" date="2013" name="Appl. Environ. Microbiol.">
        <title>The Carbohydrate Metabolism Signature of Lactococcus lactis Strain A12 Reveals Its Sourdough Ecosystem Origin.</title>
        <authorList>
            <person name="Passerini D."/>
            <person name="Coddeville M."/>
            <person name="Le Bourgeois P."/>
            <person name="Loubiere P."/>
            <person name="Ritzenthaler P."/>
            <person name="Fontagne-Faucher C."/>
            <person name="Daveran-Mingot M.L."/>
            <person name="Cocaign-Bousquet M."/>
        </authorList>
    </citation>
    <scope>NUCLEOTIDE SEQUENCE [LARGE SCALE GENOMIC DNA]</scope>
    <source>
        <strain evidence="1 2">A12</strain>
    </source>
</reference>
<evidence type="ECO:0000313" key="2">
    <source>
        <dbReference type="Proteomes" id="UP000015361"/>
    </source>
</evidence>
<dbReference type="PANTHER" id="PTHR38440:SF1">
    <property type="entry name" value="UPF0398 PROTEIN SPR0331"/>
    <property type="match status" value="1"/>
</dbReference>
<accession>S6FVN8</accession>
<dbReference type="Pfam" id="PF06908">
    <property type="entry name" value="YpsA"/>
    <property type="match status" value="1"/>
</dbReference>
<name>S6FVN8_LACLL</name>
<sequence length="99" mass="11537">MNSLLIMGYTSFDLGIFNEKDIKVSIIKKTIRRKLINFLEEGLRWIIFTGNLGFEYWALEVAKELQTDYDFQIGTIFSLKHMAKIGTKVIKLSWQLSSK</sequence>
<protein>
    <submittedName>
        <fullName evidence="1">UPF0398 protein yfdB</fullName>
    </submittedName>
</protein>
<proteinExistence type="predicted"/>
<dbReference type="EMBL" id="CBLU010000029">
    <property type="protein sequence ID" value="CDG05947.1"/>
    <property type="molecule type" value="Genomic_DNA"/>
</dbReference>
<dbReference type="Gene3D" id="3.40.50.450">
    <property type="match status" value="1"/>
</dbReference>
<gene>
    <name evidence="1" type="primary">yfdB</name>
    <name evidence="1" type="ORF">O9U_03195</name>
</gene>
<dbReference type="Proteomes" id="UP000015361">
    <property type="component" value="Unassembled WGS sequence"/>
</dbReference>